<dbReference type="EMBL" id="PPXD01000009">
    <property type="protein sequence ID" value="POH66702.1"/>
    <property type="molecule type" value="Genomic_DNA"/>
</dbReference>
<feature type="domain" description="Aldehyde dehydrogenase" evidence="6">
    <location>
        <begin position="79"/>
        <end position="532"/>
    </location>
</feature>
<evidence type="ECO:0000256" key="3">
    <source>
        <dbReference type="PROSITE-ProRule" id="PRU10007"/>
    </source>
</evidence>
<evidence type="ECO:0000256" key="5">
    <source>
        <dbReference type="SAM" id="MobiDB-lite"/>
    </source>
</evidence>
<evidence type="ECO:0000256" key="2">
    <source>
        <dbReference type="ARBA" id="ARBA00023002"/>
    </source>
</evidence>
<dbReference type="InterPro" id="IPR016162">
    <property type="entry name" value="Ald_DH_N"/>
</dbReference>
<feature type="active site" evidence="3">
    <location>
        <position position="310"/>
    </location>
</feature>
<dbReference type="Gene3D" id="3.40.309.10">
    <property type="entry name" value="Aldehyde Dehydrogenase, Chain A, domain 2"/>
    <property type="match status" value="1"/>
</dbReference>
<dbReference type="Proteomes" id="UP000237340">
    <property type="component" value="Unassembled WGS sequence"/>
</dbReference>
<dbReference type="InterPro" id="IPR016163">
    <property type="entry name" value="Ald_DH_C"/>
</dbReference>
<evidence type="ECO:0000256" key="4">
    <source>
        <dbReference type="RuleBase" id="RU003345"/>
    </source>
</evidence>
<dbReference type="InterPro" id="IPR015657">
    <property type="entry name" value="Aminobutyraldehyde_DH"/>
</dbReference>
<evidence type="ECO:0000313" key="7">
    <source>
        <dbReference type="EMBL" id="POH66702.1"/>
    </source>
</evidence>
<dbReference type="FunFam" id="3.40.309.10:FF:000009">
    <property type="entry name" value="Aldehyde dehydrogenase A"/>
    <property type="match status" value="1"/>
</dbReference>
<evidence type="ECO:0000256" key="1">
    <source>
        <dbReference type="ARBA" id="ARBA00009986"/>
    </source>
</evidence>
<dbReference type="PANTHER" id="PTHR11699">
    <property type="entry name" value="ALDEHYDE DEHYDROGENASE-RELATED"/>
    <property type="match status" value="1"/>
</dbReference>
<comment type="caution">
    <text evidence="7">The sequence shown here is derived from an EMBL/GenBank/DDBJ whole genome shotgun (WGS) entry which is preliminary data.</text>
</comment>
<dbReference type="SUPFAM" id="SSF53720">
    <property type="entry name" value="ALDH-like"/>
    <property type="match status" value="1"/>
</dbReference>
<evidence type="ECO:0000259" key="6">
    <source>
        <dbReference type="Pfam" id="PF00171"/>
    </source>
</evidence>
<dbReference type="InterPro" id="IPR016161">
    <property type="entry name" value="Ald_DH/histidinol_DH"/>
</dbReference>
<dbReference type="GO" id="GO:0016620">
    <property type="term" value="F:oxidoreductase activity, acting on the aldehyde or oxo group of donors, NAD or NADP as acceptor"/>
    <property type="evidence" value="ECO:0007669"/>
    <property type="project" value="InterPro"/>
</dbReference>
<feature type="region of interest" description="Disordered" evidence="5">
    <location>
        <begin position="1"/>
        <end position="25"/>
    </location>
</feature>
<dbReference type="InterPro" id="IPR015590">
    <property type="entry name" value="Aldehyde_DH_dom"/>
</dbReference>
<accession>A0A2S3ZH77</accession>
<dbReference type="InterPro" id="IPR029510">
    <property type="entry name" value="Ald_DH_CS_GLU"/>
</dbReference>
<dbReference type="AlphaFoldDB" id="A0A2S3ZH77"/>
<dbReference type="CDD" id="cd07092">
    <property type="entry name" value="ALDH_ABALDH-YdcW"/>
    <property type="match status" value="1"/>
</dbReference>
<dbReference type="PROSITE" id="PS00070">
    <property type="entry name" value="ALDEHYDE_DEHYDR_CYS"/>
    <property type="match status" value="1"/>
</dbReference>
<keyword evidence="2 4" id="KW-0560">Oxidoreductase</keyword>
<dbReference type="NCBIfam" id="NF010000">
    <property type="entry name" value="PRK13473.1"/>
    <property type="match status" value="1"/>
</dbReference>
<dbReference type="FunFam" id="3.40.605.10:FF:000007">
    <property type="entry name" value="NAD/NADP-dependent betaine aldehyde dehydrogenase"/>
    <property type="match status" value="1"/>
</dbReference>
<name>A0A2S3ZH77_9MICO</name>
<organism evidence="7 8">
    <name type="scientific">Cryobacterium zongtaii</name>
    <dbReference type="NCBI Taxonomy" id="1259217"/>
    <lineage>
        <taxon>Bacteria</taxon>
        <taxon>Bacillati</taxon>
        <taxon>Actinomycetota</taxon>
        <taxon>Actinomycetes</taxon>
        <taxon>Micrococcales</taxon>
        <taxon>Microbacteriaceae</taxon>
        <taxon>Cryobacterium</taxon>
    </lineage>
</organism>
<dbReference type="Pfam" id="PF00171">
    <property type="entry name" value="Aldedh"/>
    <property type="match status" value="1"/>
</dbReference>
<dbReference type="PROSITE" id="PS00687">
    <property type="entry name" value="ALDEHYDE_DEHYDR_GLU"/>
    <property type="match status" value="1"/>
</dbReference>
<sequence>MRECKILHPRGRSGRPARRPAPNEWGCLFSRPGAILARQRPDRANATGGRAPHDHSSKRSPVSTALLSNFINGHFVTPTGSALLDIVDPTTGSIVARAPISTAGDVDDAMRAAKAAFPGWSRKTPGERQLALLRLADAVEANSDAIVEAQHRNTGQPRATIAADEVAAGADQLRFFAGAARLLEGKSAGEYLEGMTSWVRREPIGVVGQVTPWNFPFLMAIWKIGPALAVGNTLVLKPSDTTPESTLELARISQGILPDGVMNIVLGDASTGAFIVEHPVPGLVSITGSVRAGMAVAAGAAHTLKRAHLELGGKAPAVVFGDVDVAKVASAIADFSFYNAGQDCTAITRVLVHESIHDEFVGAFTAEAELRVTGSADDADNYFGPLNNVRHFTDVVEKVEGLPAHAVISTGGHRVGEAGFFFEPTVVTQVRQTDAIVQDETFGPVITVQSFGTEEEAIAMANDVRYALASSVWTRDHARALRVSRDLDFGAVWINTHILLTAEMPHGGFKYSGYGKDLSMYGVEDYTRIKHVMSALE</sequence>
<dbReference type="InterPro" id="IPR016160">
    <property type="entry name" value="Ald_DH_CS_CYS"/>
</dbReference>
<comment type="similarity">
    <text evidence="1 4">Belongs to the aldehyde dehydrogenase family.</text>
</comment>
<reference evidence="7 8" key="1">
    <citation type="submission" date="2018-01" db="EMBL/GenBank/DDBJ databases">
        <title>Cryobacterium sp. nov., from glaciers in China.</title>
        <authorList>
            <person name="Liu Q."/>
            <person name="Xin Y.-H."/>
        </authorList>
    </citation>
    <scope>NUCLEOTIDE SEQUENCE [LARGE SCALE GENOMIC DNA]</scope>
    <source>
        <strain evidence="7 8">TMN-42</strain>
    </source>
</reference>
<keyword evidence="8" id="KW-1185">Reference proteome</keyword>
<feature type="region of interest" description="Disordered" evidence="5">
    <location>
        <begin position="42"/>
        <end position="61"/>
    </location>
</feature>
<protein>
    <submittedName>
        <fullName evidence="7">Gamma-aminobutyraldehyde dehydrogenase</fullName>
    </submittedName>
</protein>
<gene>
    <name evidence="7" type="ORF">C3B61_09150</name>
</gene>
<proteinExistence type="inferred from homology"/>
<feature type="compositionally biased region" description="Basic residues" evidence="5">
    <location>
        <begin position="7"/>
        <end position="18"/>
    </location>
</feature>
<dbReference type="Gene3D" id="3.40.605.10">
    <property type="entry name" value="Aldehyde Dehydrogenase, Chain A, domain 1"/>
    <property type="match status" value="1"/>
</dbReference>
<evidence type="ECO:0000313" key="8">
    <source>
        <dbReference type="Proteomes" id="UP000237340"/>
    </source>
</evidence>